<dbReference type="Pfam" id="PF13661">
    <property type="entry name" value="2OG-FeII_Oxy_4"/>
    <property type="match status" value="1"/>
</dbReference>
<keyword evidence="6" id="KW-1185">Reference proteome</keyword>
<keyword evidence="3" id="KW-0560">Oxidoreductase</keyword>
<comment type="caution">
    <text evidence="5">The sequence shown here is derived from an EMBL/GenBank/DDBJ whole genome shotgun (WGS) entry which is preliminary data.</text>
</comment>
<accession>A0ABT5LSK8</accession>
<evidence type="ECO:0000256" key="2">
    <source>
        <dbReference type="ARBA" id="ARBA00022964"/>
    </source>
</evidence>
<keyword evidence="2" id="KW-0223">Dioxygenase</keyword>
<feature type="domain" description="Prolyl 4-hydroxylase alpha subunit" evidence="4">
    <location>
        <begin position="15"/>
        <end position="201"/>
    </location>
</feature>
<organism evidence="5 6">
    <name type="scientific">Xenorhabdus anantnagensis</name>
    <dbReference type="NCBI Taxonomy" id="3025875"/>
    <lineage>
        <taxon>Bacteria</taxon>
        <taxon>Pseudomonadati</taxon>
        <taxon>Pseudomonadota</taxon>
        <taxon>Gammaproteobacteria</taxon>
        <taxon>Enterobacterales</taxon>
        <taxon>Morganellaceae</taxon>
        <taxon>Xenorhabdus</taxon>
    </lineage>
</organism>
<protein>
    <submittedName>
        <fullName evidence="5">2OG-Fe(II) oxygenase</fullName>
    </submittedName>
</protein>
<evidence type="ECO:0000256" key="3">
    <source>
        <dbReference type="ARBA" id="ARBA00023002"/>
    </source>
</evidence>
<dbReference type="SMART" id="SM00702">
    <property type="entry name" value="P4Hc"/>
    <property type="match status" value="1"/>
</dbReference>
<proteinExistence type="predicted"/>
<dbReference type="InterPro" id="IPR039558">
    <property type="entry name" value="TPA1/OFD1_N"/>
</dbReference>
<evidence type="ECO:0000256" key="1">
    <source>
        <dbReference type="ARBA" id="ARBA00001961"/>
    </source>
</evidence>
<dbReference type="InterPro" id="IPR051842">
    <property type="entry name" value="uS12_prolyl_hydroxylase"/>
</dbReference>
<dbReference type="Proteomes" id="UP001220225">
    <property type="component" value="Unassembled WGS sequence"/>
</dbReference>
<evidence type="ECO:0000313" key="6">
    <source>
        <dbReference type="Proteomes" id="UP001220225"/>
    </source>
</evidence>
<dbReference type="InterPro" id="IPR006620">
    <property type="entry name" value="Pro_4_hyd_alph"/>
</dbReference>
<sequence>MFNLLLPHALTDIPYHWGSVSPFIRADIAKNLMETFPTDGFIVAEKTVEETNDKKTYSLETLRIEKDTPLSPVWREFVEYLKSDQYRKRMEKLIGQDLSSTILNLTLWRYRSAQWLGPHTDKTEKIVTQIFNFNHNWSQDWGGCLRILRSDDSQDVYREIPPELNTAVILQRSDQSWHMVTPITDSAPEATYRRVLTAAFVSRSGPEK</sequence>
<name>A0ABT5LSK8_9GAMM</name>
<dbReference type="Gene3D" id="2.60.120.620">
    <property type="entry name" value="q2cbj1_9rhob like domain"/>
    <property type="match status" value="1"/>
</dbReference>
<gene>
    <name evidence="5" type="ORF">PSI14_11220</name>
</gene>
<dbReference type="RefSeq" id="WP_273575964.1">
    <property type="nucleotide sequence ID" value="NZ_JAQRFN010000012.1"/>
</dbReference>
<comment type="cofactor">
    <cofactor evidence="1">
        <name>L-ascorbate</name>
        <dbReference type="ChEBI" id="CHEBI:38290"/>
    </cofactor>
</comment>
<reference evidence="5 6" key="1">
    <citation type="submission" date="2023-02" db="EMBL/GenBank/DDBJ databases">
        <title>Entomopathogenic bacteria.</title>
        <authorList>
            <person name="Machado R.A."/>
        </authorList>
    </citation>
    <scope>NUCLEOTIDE SEQUENCE [LARGE SCALE GENOMIC DNA]</scope>
    <source>
        <strain evidence="5 6">XENO-2</strain>
    </source>
</reference>
<dbReference type="PANTHER" id="PTHR12117:SF0">
    <property type="entry name" value="PROLYL 3-HYDROXYLASE OGFOD1"/>
    <property type="match status" value="1"/>
</dbReference>
<evidence type="ECO:0000259" key="4">
    <source>
        <dbReference type="SMART" id="SM00702"/>
    </source>
</evidence>
<dbReference type="PANTHER" id="PTHR12117">
    <property type="entry name" value="HISTONE ACETYLTRANSFERASE COMPLEX"/>
    <property type="match status" value="1"/>
</dbReference>
<evidence type="ECO:0000313" key="5">
    <source>
        <dbReference type="EMBL" id="MDC9597405.1"/>
    </source>
</evidence>
<dbReference type="EMBL" id="JAQRFN010000012">
    <property type="protein sequence ID" value="MDC9597405.1"/>
    <property type="molecule type" value="Genomic_DNA"/>
</dbReference>